<gene>
    <name evidence="2" type="ORF">NSCI0253_LOCUS40431</name>
</gene>
<feature type="region of interest" description="Disordered" evidence="1">
    <location>
        <begin position="1"/>
        <end position="20"/>
    </location>
</feature>
<proteinExistence type="predicted"/>
<dbReference type="AlphaFoldDB" id="A0A7S1AVF1"/>
<protein>
    <submittedName>
        <fullName evidence="2">Uncharacterized protein</fullName>
    </submittedName>
</protein>
<sequence>MQVAHQPRIASKSPAPAPRKATDFLDNAQEIWLQKPQTDARRGALGLGAGARDALFAEQCEFVSLGGYCAASRALQALDLKKYSYPFDWTRSPASGVIQCLEQGFRPFFTYSFEADKGICGHLLGGSDWGGSFWHHDIRSPEVRNDFARRIDRLFGRREVPSTTPRVFVRSVNSSGELYLTQALFGALRRALPGAPIYLVLLVDNQSEIGPLRVAGPDSDKVLICRIHESLYAANGINWSMEKQCEAYSEAVAFAIRFWAGNPGAVTSVEECPSMQHLMAMIAPFEGGDASRELFFARRVASHSMPHAMMSGQMHGSPVASGYLTPDRRRQMMPELSYPPSPVSAVHTPPHAQECVSTPRAMGSMQSVPYVSPSPQECMPPARPVGSLQAMPYPLPNPPQECLSAVRPLGSTNLGQTLIAPSRAWCAPEHTLYNQPSLDVSWAGRHTPVRGQGTLLSPRAYVEAIH</sequence>
<accession>A0A7S1AVF1</accession>
<dbReference type="Pfam" id="PF08795">
    <property type="entry name" value="DUF1796"/>
    <property type="match status" value="1"/>
</dbReference>
<reference evidence="2" key="1">
    <citation type="submission" date="2021-01" db="EMBL/GenBank/DDBJ databases">
        <authorList>
            <person name="Corre E."/>
            <person name="Pelletier E."/>
            <person name="Niang G."/>
            <person name="Scheremetjew M."/>
            <person name="Finn R."/>
            <person name="Kale V."/>
            <person name="Holt S."/>
            <person name="Cochrane G."/>
            <person name="Meng A."/>
            <person name="Brown T."/>
            <person name="Cohen L."/>
        </authorList>
    </citation>
    <scope>NUCLEOTIDE SEQUENCE</scope>
</reference>
<dbReference type="InterPro" id="IPR014903">
    <property type="entry name" value="DUF1796"/>
</dbReference>
<dbReference type="EMBL" id="HBFQ01056949">
    <property type="protein sequence ID" value="CAD8866076.1"/>
    <property type="molecule type" value="Transcribed_RNA"/>
</dbReference>
<organism evidence="2">
    <name type="scientific">Noctiluca scintillans</name>
    <name type="common">Sea sparkle</name>
    <name type="synonym">Red tide dinoflagellate</name>
    <dbReference type="NCBI Taxonomy" id="2966"/>
    <lineage>
        <taxon>Eukaryota</taxon>
        <taxon>Sar</taxon>
        <taxon>Alveolata</taxon>
        <taxon>Dinophyceae</taxon>
        <taxon>Noctilucales</taxon>
        <taxon>Noctilucaceae</taxon>
        <taxon>Noctiluca</taxon>
    </lineage>
</organism>
<evidence type="ECO:0000313" key="2">
    <source>
        <dbReference type="EMBL" id="CAD8866076.1"/>
    </source>
</evidence>
<name>A0A7S1AVF1_NOCSC</name>
<evidence type="ECO:0000256" key="1">
    <source>
        <dbReference type="SAM" id="MobiDB-lite"/>
    </source>
</evidence>